<name>A9KFJ7_COXBN</name>
<dbReference type="PANTHER" id="PTHR45947:SF3">
    <property type="entry name" value="SULFOQUINOVOSYL TRANSFERASE SQD2"/>
    <property type="match status" value="1"/>
</dbReference>
<evidence type="ECO:0000259" key="2">
    <source>
        <dbReference type="Pfam" id="PF13439"/>
    </source>
</evidence>
<dbReference type="Pfam" id="PF13439">
    <property type="entry name" value="Glyco_transf_4"/>
    <property type="match status" value="1"/>
</dbReference>
<dbReference type="SUPFAM" id="SSF53756">
    <property type="entry name" value="UDP-Glycosyltransferase/glycogen phosphorylase"/>
    <property type="match status" value="1"/>
</dbReference>
<protein>
    <submittedName>
        <fullName evidence="3">Glycosyltransferase</fullName>
        <ecNumber evidence="3">2.4.1.-</ecNumber>
    </submittedName>
</protein>
<dbReference type="KEGG" id="cbd:CBUD_0908"/>
<dbReference type="EMBL" id="CP000733">
    <property type="protein sequence ID" value="ABS76664.1"/>
    <property type="molecule type" value="Genomic_DNA"/>
</dbReference>
<gene>
    <name evidence="3" type="ordered locus">CBUD_0908</name>
</gene>
<feature type="domain" description="Glycosyltransferase subfamily 4-like N-terminal" evidence="2">
    <location>
        <begin position="72"/>
        <end position="182"/>
    </location>
</feature>
<dbReference type="GO" id="GO:0016757">
    <property type="term" value="F:glycosyltransferase activity"/>
    <property type="evidence" value="ECO:0007669"/>
    <property type="project" value="UniProtKB-KW"/>
</dbReference>
<accession>A9KFJ7</accession>
<keyword evidence="3" id="KW-0328">Glycosyltransferase</keyword>
<keyword evidence="3" id="KW-0808">Transferase</keyword>
<reference evidence="3 4" key="1">
    <citation type="journal article" date="2009" name="Infect. Immun.">
        <title>Comparative genomics reveal extensive transposon-mediated genomic plasticity and diversity among potential effector proteins within the genus Coxiella.</title>
        <authorList>
            <person name="Beare P.A."/>
            <person name="Unsworth N."/>
            <person name="Andoh M."/>
            <person name="Voth D.E."/>
            <person name="Omsland A."/>
            <person name="Gilk S.D."/>
            <person name="Williams K.P."/>
            <person name="Sobral B.W."/>
            <person name="Kupko J.J.III."/>
            <person name="Porcella S.F."/>
            <person name="Samuel J.E."/>
            <person name="Heinzen R.A."/>
        </authorList>
    </citation>
    <scope>NUCLEOTIDE SEQUENCE [LARGE SCALE GENOMIC DNA]</scope>
    <source>
        <strain evidence="3 4">Dugway 5J108-111</strain>
    </source>
</reference>
<evidence type="ECO:0000313" key="4">
    <source>
        <dbReference type="Proteomes" id="UP000008555"/>
    </source>
</evidence>
<dbReference type="CAZy" id="GT4">
    <property type="family name" value="Glycosyltransferase Family 4"/>
</dbReference>
<sequence>MKVANFMDSSLVELDKKGNLTASPEIYNPNNAYSKVVHFTPHYQDLKYTAYFKQFSIQLYSYGVDTLWTSRVVVGFFKIFKQFSKNKFDIVRGRLPYLGSLYGLLMAKIFRIPFVLSLGGDNRLCQEKNKKFNYNSKFISYTMEKFVLRYSDRIICPNLFTKKYVERLIGKKQSEKRCTVIPWISEAIPEREEKGFICERFNIPSDAVLILIIGFLNRYKYTDVLYNVIKKWKSPLPDKKIVFAFCGDGPLYQKGVQEFLDNESVYFLGWQEREIVHQLIRRAYLLLIPMSGFVLLEAASLGKPVITSKVEWHAEMIEDHVTGLLVDPLSVEEWVNQINFALLNPQKMTTYAKCLEKKYWSKYSGLIAKQLEIDLYRSLYQNRKK</sequence>
<proteinExistence type="predicted"/>
<dbReference type="CDD" id="cd03801">
    <property type="entry name" value="GT4_PimA-like"/>
    <property type="match status" value="1"/>
</dbReference>
<dbReference type="Pfam" id="PF00534">
    <property type="entry name" value="Glycos_transf_1"/>
    <property type="match status" value="1"/>
</dbReference>
<evidence type="ECO:0000313" key="3">
    <source>
        <dbReference type="EMBL" id="ABS76664.1"/>
    </source>
</evidence>
<dbReference type="EC" id="2.4.1.-" evidence="3"/>
<dbReference type="HOGENOM" id="CLU_695681_0_0_6"/>
<dbReference type="InterPro" id="IPR001296">
    <property type="entry name" value="Glyco_trans_1"/>
</dbReference>
<evidence type="ECO:0000259" key="1">
    <source>
        <dbReference type="Pfam" id="PF00534"/>
    </source>
</evidence>
<dbReference type="InterPro" id="IPR050194">
    <property type="entry name" value="Glycosyltransferase_grp1"/>
</dbReference>
<dbReference type="RefSeq" id="WP_011996823.1">
    <property type="nucleotide sequence ID" value="NC_009727.1"/>
</dbReference>
<feature type="domain" description="Glycosyl transferase family 1" evidence="1">
    <location>
        <begin position="200"/>
        <end position="349"/>
    </location>
</feature>
<dbReference type="PANTHER" id="PTHR45947">
    <property type="entry name" value="SULFOQUINOVOSYL TRANSFERASE SQD2"/>
    <property type="match status" value="1"/>
</dbReference>
<dbReference type="InterPro" id="IPR028098">
    <property type="entry name" value="Glyco_trans_4-like_N"/>
</dbReference>
<dbReference type="Gene3D" id="3.40.50.2000">
    <property type="entry name" value="Glycogen Phosphorylase B"/>
    <property type="match status" value="2"/>
</dbReference>
<dbReference type="Proteomes" id="UP000008555">
    <property type="component" value="Chromosome"/>
</dbReference>
<organism evidence="3 4">
    <name type="scientific">Coxiella burnetii (strain Dugway 5J108-111)</name>
    <dbReference type="NCBI Taxonomy" id="434922"/>
    <lineage>
        <taxon>Bacteria</taxon>
        <taxon>Pseudomonadati</taxon>
        <taxon>Pseudomonadota</taxon>
        <taxon>Gammaproteobacteria</taxon>
        <taxon>Legionellales</taxon>
        <taxon>Coxiellaceae</taxon>
        <taxon>Coxiella</taxon>
    </lineage>
</organism>
<dbReference type="AlphaFoldDB" id="A9KFJ7"/>